<protein>
    <submittedName>
        <fullName evidence="3">Uncharacterized protein</fullName>
    </submittedName>
</protein>
<proteinExistence type="predicted"/>
<reference evidence="3" key="1">
    <citation type="submission" date="2020-02" db="EMBL/GenBank/DDBJ databases">
        <authorList>
            <person name="Scholz U."/>
            <person name="Mascher M."/>
            <person name="Fiebig A."/>
        </authorList>
    </citation>
    <scope>NUCLEOTIDE SEQUENCE</scope>
</reference>
<dbReference type="PANTHER" id="PTHR34126:SF1">
    <property type="entry name" value="PEROXISOME BIOGENESIS PROTEIN 22"/>
    <property type="match status" value="1"/>
</dbReference>
<feature type="compositionally biased region" description="Low complexity" evidence="1">
    <location>
        <begin position="90"/>
        <end position="106"/>
    </location>
</feature>
<keyword evidence="2" id="KW-0812">Transmembrane</keyword>
<dbReference type="Proteomes" id="UP000663760">
    <property type="component" value="Chromosome 4"/>
</dbReference>
<dbReference type="InterPro" id="IPR037485">
    <property type="entry name" value="PEX22"/>
</dbReference>
<feature type="region of interest" description="Disordered" evidence="1">
    <location>
        <begin position="69"/>
        <end position="108"/>
    </location>
</feature>
<evidence type="ECO:0000313" key="4">
    <source>
        <dbReference type="Proteomes" id="UP000663760"/>
    </source>
</evidence>
<evidence type="ECO:0000313" key="3">
    <source>
        <dbReference type="EMBL" id="CAA7394503.1"/>
    </source>
</evidence>
<name>A0A7I8KA04_SPIIN</name>
<dbReference type="PANTHER" id="PTHR34126">
    <property type="entry name" value="PEROXISOME BIOGENESIS PROTEIN 22"/>
    <property type="match status" value="1"/>
</dbReference>
<dbReference type="AlphaFoldDB" id="A0A7I8KA04"/>
<keyword evidence="4" id="KW-1185">Reference proteome</keyword>
<gene>
    <name evidence="3" type="ORF">SI8410_04005164</name>
</gene>
<dbReference type="GO" id="GO:0007031">
    <property type="term" value="P:peroxisome organization"/>
    <property type="evidence" value="ECO:0007669"/>
    <property type="project" value="InterPro"/>
</dbReference>
<accession>A0A7I8KA04</accession>
<evidence type="ECO:0000256" key="2">
    <source>
        <dbReference type="SAM" id="Phobius"/>
    </source>
</evidence>
<keyword evidence="2" id="KW-0472">Membrane</keyword>
<dbReference type="Pfam" id="PF22978">
    <property type="entry name" value="HAD_Pex22"/>
    <property type="match status" value="1"/>
</dbReference>
<dbReference type="OrthoDB" id="77656at2759"/>
<evidence type="ECO:0000256" key="1">
    <source>
        <dbReference type="SAM" id="MobiDB-lite"/>
    </source>
</evidence>
<sequence>MAASTSDDVGKDELPEALSRIVGVLAEVQKKFIIYLSDERFYPFVSLACLLVAILYSWKLLRGRPLPENQRRRQRRQFTSSPQPTATQPSLSISSSRDACSSSGDSGAQDVVDEFSNSAKPTLGQLVRRRLSGGRKVTCQLLGVILEETNPEELQEHATVKPSVLGVISEITKLCDLYLMERVLDDQSEEKILSALSDAGVFASCGLVREKVLFCGTENGRASFVRQLEPDWHIDMNPDVIHQLARFIKYQLHISPEKHQREAANIFSSPSLELFFGASERI</sequence>
<organism evidence="3 4">
    <name type="scientific">Spirodela intermedia</name>
    <name type="common">Intermediate duckweed</name>
    <dbReference type="NCBI Taxonomy" id="51605"/>
    <lineage>
        <taxon>Eukaryota</taxon>
        <taxon>Viridiplantae</taxon>
        <taxon>Streptophyta</taxon>
        <taxon>Embryophyta</taxon>
        <taxon>Tracheophyta</taxon>
        <taxon>Spermatophyta</taxon>
        <taxon>Magnoliopsida</taxon>
        <taxon>Liliopsida</taxon>
        <taxon>Araceae</taxon>
        <taxon>Lemnoideae</taxon>
        <taxon>Spirodela</taxon>
    </lineage>
</organism>
<feature type="transmembrane region" description="Helical" evidence="2">
    <location>
        <begin position="41"/>
        <end position="61"/>
    </location>
</feature>
<feature type="compositionally biased region" description="Polar residues" evidence="1">
    <location>
        <begin position="78"/>
        <end position="89"/>
    </location>
</feature>
<dbReference type="EMBL" id="LR746267">
    <property type="protein sequence ID" value="CAA7394503.1"/>
    <property type="molecule type" value="Genomic_DNA"/>
</dbReference>
<keyword evidence="2" id="KW-1133">Transmembrane helix</keyword>